<name>A0ABY4H2M4_9BACI</name>
<dbReference type="PANTHER" id="PTHR45947:SF3">
    <property type="entry name" value="SULFOQUINOVOSYL TRANSFERASE SQD2"/>
    <property type="match status" value="1"/>
</dbReference>
<dbReference type="InterPro" id="IPR028098">
    <property type="entry name" value="Glyco_trans_4-like_N"/>
</dbReference>
<dbReference type="Gene3D" id="3.40.50.2000">
    <property type="entry name" value="Glycogen Phosphorylase B"/>
    <property type="match status" value="2"/>
</dbReference>
<proteinExistence type="predicted"/>
<reference evidence="3 4" key="1">
    <citation type="submission" date="2022-04" db="EMBL/GenBank/DDBJ databases">
        <title>Halobacillus sp. isolated from saltern.</title>
        <authorList>
            <person name="Won M."/>
            <person name="Lee C.-M."/>
            <person name="Woen H.-Y."/>
            <person name="Kwon S.-W."/>
        </authorList>
    </citation>
    <scope>NUCLEOTIDE SEQUENCE [LARGE SCALE GENOMIC DNA]</scope>
    <source>
        <strain evidence="3 4">SSTM10-2</strain>
    </source>
</reference>
<dbReference type="InterPro" id="IPR001296">
    <property type="entry name" value="Glyco_trans_1"/>
</dbReference>
<dbReference type="CDD" id="cd03801">
    <property type="entry name" value="GT4_PimA-like"/>
    <property type="match status" value="1"/>
</dbReference>
<dbReference type="InterPro" id="IPR050194">
    <property type="entry name" value="Glycosyltransferase_grp1"/>
</dbReference>
<dbReference type="RefSeq" id="WP_244754093.1">
    <property type="nucleotide sequence ID" value="NZ_CP095074.1"/>
</dbReference>
<organism evidence="3 4">
    <name type="scientific">Halobacillus shinanisalinarum</name>
    <dbReference type="NCBI Taxonomy" id="2932258"/>
    <lineage>
        <taxon>Bacteria</taxon>
        <taxon>Bacillati</taxon>
        <taxon>Bacillota</taxon>
        <taxon>Bacilli</taxon>
        <taxon>Bacillales</taxon>
        <taxon>Bacillaceae</taxon>
        <taxon>Halobacillus</taxon>
    </lineage>
</organism>
<evidence type="ECO:0000313" key="4">
    <source>
        <dbReference type="Proteomes" id="UP000831880"/>
    </source>
</evidence>
<accession>A0ABY4H2M4</accession>
<dbReference type="Proteomes" id="UP000831880">
    <property type="component" value="Chromosome"/>
</dbReference>
<dbReference type="EMBL" id="CP095074">
    <property type="protein sequence ID" value="UOQ94431.1"/>
    <property type="molecule type" value="Genomic_DNA"/>
</dbReference>
<protein>
    <submittedName>
        <fullName evidence="3">Glycosyltransferase family 4 protein</fullName>
    </submittedName>
</protein>
<gene>
    <name evidence="3" type="ORF">MUO14_05615</name>
</gene>
<keyword evidence="4" id="KW-1185">Reference proteome</keyword>
<dbReference type="Pfam" id="PF00534">
    <property type="entry name" value="Glycos_transf_1"/>
    <property type="match status" value="1"/>
</dbReference>
<dbReference type="Pfam" id="PF13439">
    <property type="entry name" value="Glyco_transf_4"/>
    <property type="match status" value="1"/>
</dbReference>
<dbReference type="SUPFAM" id="SSF53756">
    <property type="entry name" value="UDP-Glycosyltransferase/glycogen phosphorylase"/>
    <property type="match status" value="1"/>
</dbReference>
<sequence>MSVFLSNLQKFKSSRYELSFFNIFPKKNRKVNKIFFNIFVLLKFLWTLQKEKPEIIHIHTAAYRAFTKSMFFVKLAKWRKKKVILHIHSGMFVEFYKTSNQKRQNMINLTLQQSDQIICLSQIWKELFVNTFSVEEDRYTVLPNAIFIKEFSHVEPLPPEKGKTILFVGKLIKIKGILDIIEVAKRLKSHAGIKFLIMGDGPLKHVLEEAIDSHNLNMELLGTLSGLQKAEQFERANLFILPSYFEALGLSNLEGMAAGHVVLSTNVGAIPDIIENDQEGYLFEPGDVEAFSDKIVELDQETMQRIAKHNKKQARHYDFGQLNEKLESIYDDFLKNNN</sequence>
<dbReference type="PANTHER" id="PTHR45947">
    <property type="entry name" value="SULFOQUINOVOSYL TRANSFERASE SQD2"/>
    <property type="match status" value="1"/>
</dbReference>
<evidence type="ECO:0000313" key="3">
    <source>
        <dbReference type="EMBL" id="UOQ94431.1"/>
    </source>
</evidence>
<feature type="domain" description="Glycosyl transferase family 1" evidence="1">
    <location>
        <begin position="150"/>
        <end position="312"/>
    </location>
</feature>
<evidence type="ECO:0000259" key="1">
    <source>
        <dbReference type="Pfam" id="PF00534"/>
    </source>
</evidence>
<feature type="domain" description="Glycosyltransferase subfamily 4-like N-terminal" evidence="2">
    <location>
        <begin position="33"/>
        <end position="146"/>
    </location>
</feature>
<evidence type="ECO:0000259" key="2">
    <source>
        <dbReference type="Pfam" id="PF13439"/>
    </source>
</evidence>